<evidence type="ECO:0000259" key="1">
    <source>
        <dbReference type="Pfam" id="PF01408"/>
    </source>
</evidence>
<dbReference type="InterPro" id="IPR055170">
    <property type="entry name" value="GFO_IDH_MocA-like_dom"/>
</dbReference>
<dbReference type="SUPFAM" id="SSF55347">
    <property type="entry name" value="Glyceraldehyde-3-phosphate dehydrogenase-like, C-terminal domain"/>
    <property type="match status" value="1"/>
</dbReference>
<dbReference type="GO" id="GO:0000166">
    <property type="term" value="F:nucleotide binding"/>
    <property type="evidence" value="ECO:0007669"/>
    <property type="project" value="InterPro"/>
</dbReference>
<dbReference type="Gene3D" id="3.30.360.10">
    <property type="entry name" value="Dihydrodipicolinate Reductase, domain 2"/>
    <property type="match status" value="1"/>
</dbReference>
<accession>A0A4R8A1A9</accession>
<dbReference type="RefSeq" id="WP_134119486.1">
    <property type="nucleotide sequence ID" value="NZ_SODF01000001.1"/>
</dbReference>
<dbReference type="OrthoDB" id="9792085at2"/>
<dbReference type="Proteomes" id="UP000295447">
    <property type="component" value="Unassembled WGS sequence"/>
</dbReference>
<evidence type="ECO:0000313" key="4">
    <source>
        <dbReference type="Proteomes" id="UP000295447"/>
    </source>
</evidence>
<evidence type="ECO:0000259" key="2">
    <source>
        <dbReference type="Pfam" id="PF22725"/>
    </source>
</evidence>
<feature type="domain" description="GFO/IDH/MocA-like oxidoreductase" evidence="2">
    <location>
        <begin position="129"/>
        <end position="256"/>
    </location>
</feature>
<organism evidence="3 4">
    <name type="scientific">Kribbella kalugense</name>
    <dbReference type="NCBI Taxonomy" id="2512221"/>
    <lineage>
        <taxon>Bacteria</taxon>
        <taxon>Bacillati</taxon>
        <taxon>Actinomycetota</taxon>
        <taxon>Actinomycetes</taxon>
        <taxon>Propionibacteriales</taxon>
        <taxon>Kribbellaceae</taxon>
        <taxon>Kribbella</taxon>
    </lineage>
</organism>
<comment type="caution">
    <text evidence="3">The sequence shown here is derived from an EMBL/GenBank/DDBJ whole genome shotgun (WGS) entry which is preliminary data.</text>
</comment>
<dbReference type="PANTHER" id="PTHR43377">
    <property type="entry name" value="BILIVERDIN REDUCTASE A"/>
    <property type="match status" value="1"/>
</dbReference>
<dbReference type="PANTHER" id="PTHR43377:SF1">
    <property type="entry name" value="BILIVERDIN REDUCTASE A"/>
    <property type="match status" value="1"/>
</dbReference>
<dbReference type="Pfam" id="PF22725">
    <property type="entry name" value="GFO_IDH_MocA_C3"/>
    <property type="match status" value="1"/>
</dbReference>
<dbReference type="InterPro" id="IPR051450">
    <property type="entry name" value="Gfo/Idh/MocA_Oxidoreductases"/>
</dbReference>
<dbReference type="Pfam" id="PF01408">
    <property type="entry name" value="GFO_IDH_MocA"/>
    <property type="match status" value="1"/>
</dbReference>
<dbReference type="Gene3D" id="3.40.50.720">
    <property type="entry name" value="NAD(P)-binding Rossmann-like Domain"/>
    <property type="match status" value="1"/>
</dbReference>
<keyword evidence="4" id="KW-1185">Reference proteome</keyword>
<feature type="domain" description="Gfo/Idh/MocA-like oxidoreductase N-terminal" evidence="1">
    <location>
        <begin position="3"/>
        <end position="119"/>
    </location>
</feature>
<name>A0A4R8A1A9_9ACTN</name>
<reference evidence="3 4" key="1">
    <citation type="submission" date="2019-03" db="EMBL/GenBank/DDBJ databases">
        <title>Genomic Encyclopedia of Type Strains, Phase III (KMG-III): the genomes of soil and plant-associated and newly described type strains.</title>
        <authorList>
            <person name="Whitman W."/>
        </authorList>
    </citation>
    <scope>NUCLEOTIDE SEQUENCE [LARGE SCALE GENOMIC DNA]</scope>
    <source>
        <strain evidence="3 4">VKM Ac-2570</strain>
    </source>
</reference>
<dbReference type="InterPro" id="IPR036291">
    <property type="entry name" value="NAD(P)-bd_dom_sf"/>
</dbReference>
<dbReference type="AlphaFoldDB" id="A0A4R8A1A9"/>
<sequence>MDRVGICGAGRISGFHASAFQRAGLEVVAVADPRLEAAAALATVYGAKPYSGLGEMLDAEQLEVVSIATPHHLHLPQAMMALDRGVDVFVDKPLALTPRDGAAILDRARSLGRVVGINHNLLFHPAVIRAREILDTGILGTVVSIDAWSLGWLDIAPWDFRRDSAMAGGGAWFDAAPHLIYTLAALAGPFERLDAWGATGPSRVGGEDSSVAIGRFESGAVVSLRVSYAYSAPASDLPWPAGWRQGIELNATEGAVRLTVTPTGGLDTYHVGDPHWTHEDLDVDFGVTFDGAVDDFARRRQGAAATVSPAASLRTLELAYNAMK</sequence>
<dbReference type="SUPFAM" id="SSF51735">
    <property type="entry name" value="NAD(P)-binding Rossmann-fold domains"/>
    <property type="match status" value="1"/>
</dbReference>
<gene>
    <name evidence="3" type="ORF">EV650_3173</name>
</gene>
<evidence type="ECO:0000313" key="3">
    <source>
        <dbReference type="EMBL" id="TDW24297.1"/>
    </source>
</evidence>
<dbReference type="EMBL" id="SODF01000001">
    <property type="protein sequence ID" value="TDW24297.1"/>
    <property type="molecule type" value="Genomic_DNA"/>
</dbReference>
<dbReference type="InterPro" id="IPR000683">
    <property type="entry name" value="Gfo/Idh/MocA-like_OxRdtase_N"/>
</dbReference>
<protein>
    <submittedName>
        <fullName evidence="3">Putative dehydrogenase</fullName>
    </submittedName>
</protein>
<proteinExistence type="predicted"/>